<feature type="compositionally biased region" description="Low complexity" evidence="2">
    <location>
        <begin position="750"/>
        <end position="761"/>
    </location>
</feature>
<accession>A0A0L1ICG0</accession>
<feature type="compositionally biased region" description="Basic residues" evidence="2">
    <location>
        <begin position="1"/>
        <end position="11"/>
    </location>
</feature>
<dbReference type="InterPro" id="IPR037665">
    <property type="entry name" value="Nucleoporin_S59-like"/>
</dbReference>
<evidence type="ECO:0008006" key="5">
    <source>
        <dbReference type="Google" id="ProtNLM"/>
    </source>
</evidence>
<dbReference type="Pfam" id="PF13634">
    <property type="entry name" value="Nucleoporin_FG"/>
    <property type="match status" value="3"/>
</dbReference>
<organism evidence="3 4">
    <name type="scientific">Plasmodium falciparum IGH-CR14</name>
    <dbReference type="NCBI Taxonomy" id="580059"/>
    <lineage>
        <taxon>Eukaryota</taxon>
        <taxon>Sar</taxon>
        <taxon>Alveolata</taxon>
        <taxon>Apicomplexa</taxon>
        <taxon>Aconoidasida</taxon>
        <taxon>Haemosporida</taxon>
        <taxon>Plasmodiidae</taxon>
        <taxon>Plasmodium</taxon>
        <taxon>Plasmodium (Laverania)</taxon>
    </lineage>
</organism>
<dbReference type="EMBL" id="GG665292">
    <property type="protein sequence ID" value="KNG77341.1"/>
    <property type="molecule type" value="Genomic_DNA"/>
</dbReference>
<sequence length="2993" mass="346013">MILHNRKRKNYDRKNDERNEEEKKNIYDRDIIYEQIYSLPKKNKPRCLVISDYKNNLLRYFSNIVKVENYGSKDFRSKWYIHFYKICLYNEKIYGGVTGGNKKNIDKLIMEYNVEDVLRKLQTLVVRRLDCENLYYQKILVITCLLFDFFQNKKHVNIKSLKHLEGEEDDTKNTENDPNVEDDEEENDKKNNIDDKNIEYLNGKHIKDKYNKKVSKKRSRKNSSRSNYYDEYDDSIYSSNKDEDSSEYMMANRRKDHKIEIRKDHPGDINYHKNYYIIEFKNILYNEKKKFNNLEIFYHISNFIIHRYWYSQEYSTYNIFIWFLNYMHSKLEIRKSIQKINEQLEMFINIHPKIFNISHAKKKRKKNNNNSYNTNSTGRYFENGVLDYPYIKNRQKQIGGGFSDMADVEKKNKQNLPNLNTFGNNVMNNHSFFNNTMNNINNKNITLTNNMNNNGTTNGLSLNSFNSPFKSFDQSNNIFSSKNGENSLFKKTITLTNNLSNNNNNNNINSNNLSSSSLFNNSFGNNTSTGNNTAGSGLSKFNLGFSNIQNNNNNNNMNAFNVGMNKTNIMTPGSSLFGDKSMLSNNTSNVINMNNANNINSMNNNLLLNSTQNKQVNLFENNSNNNNNNMSNVNKSTNGLFGFEKNNFNSIFGNNSNKEKTNIFSFNSNQSQNTLFENKQINNISNTMSNNKDILGNTQNNSVSNNLFGSNITNVNSNMSLNSKSLFDNSMNNQKSNIFSSVKPNESLFSSNNNNNNSNSSTTVASGPSNIFGAPLSNTQQSPFSKTTNNTFGNLNIDSNNNNNNNNNMIITGNGANNNTGLNFNSSNITNSVTQMNVNNQTFNNPLNNVVQNDNNLINLFNNENGSKELFKDLKINNDSGPKFTVNKKPLFSRRATKNSTLSTNTLNQENNIFSSSYMNKDNLLNNQEKPLKVIFGQNNTSNENVTNVNTTINSSSVNNTTLFNAPNNNNNNNNILSTNVEKNLFGQTNNLLKGSSSIMFNSASISGTTNTINNNIDNNNNNNSSSLNNNSSGGISGGLFGNKNLFGNTTNLFGNNNNNNNNNITNNNSDNVENNMLFNCNDPNNNTPNLSIPVKKLTLEERKKKTSKNSMLSLFSNNNNNTNENQSADNTLNDLSKNFINNNTTNLNNTSSLFNFKSNNENNNDNTTQTTSTIFGFNTKDKQTTWGDNKITFGLSNNNLLANQENKETNKNTLDNVSSTNTTENKPAKKINIFGSSGSLFKTTEKTDEKTDEKEDDKEKQKTSEENKIKNIFQFNTKDEKNDNKGETKDNLLSKSDVNINKESDKEKNNKEENVVKGTIFGFSKDKDSLFGSSINNDDKSKINLFGSTMNDGDKNKTNLFGSLNKDDKDKPSIFGFSSNKDDKDKAPIFGSPSNKDDKDKATIFGFSSNKDDKDKAPIFGSPSNKDDKDKATIFGSPSNKDDKDKAPNFGFSSNKDDKDKAPIFGFSSNKDDKDKAPIFGSPSNKDDKDKAPIFGSPSNKDDKDKTPIFGSPSNKDDKDKTPIFGSPSNKDDKDKTAIFGGSTFGNNKSHMFGQGILNKGDNVSVPVFGNTVTSTDNDKSKLKLFNGNKDKEETKENVFISKDNINNNIFNNDNMKYVLSVTKVDDENKSKPNINYDDVLNRKRRRNVDDKNETNSNADERDKDDDRYGRKQVGKGFNVNSSNVSNDKNNLKNKRNENNMFNNDEDLFLKKSKVGNALNATKNMLETLKYDNIPSKDILNESIVNKNMDTSENVIVEHNVLNASATFLEDGKNNNMINMNNYSDDKDGFFSSSQIGNKISPIKDATIKEVNINNRDMNENNSNTYLTHNNNNNNNMMVMMNNVKNDEGNKMHLINKQYIKDKGLYDSLYDNNDYENLNVREYLMDINNEHNNYNDNIRNNKKGINNNNNNNNSTYVNKKEMDRIVQYNKKISFDDIVVDLDKDMIDLNELRQNLFLCAINFHLNYWAEKVILFYPHNEKINKYCTKLIRIKNEFDDTYDFSLFEYIHEISRKLLKTLDRNSCIYESVVFLSAENLYVLKNAQLSLFEAFIIYHFWYQKNSVDIKKNFRNFLYTNKIYPCYVNYYMNMYKNYKSFNGKSAEFNKNMSKRIRDNDHMVSNMNHMEDANHMKDLNHNNNGDIKTYQGNFLNVENNNSSRHSSKGGSFLLPPSSASNGNSKYSVVNLKHCSSASNRTHASDYSNNRSEESDYSSSDKKGYKNGNMNTNSNSSYDDYTSDCNKSQSNDYSEDSQRGRENKYDVYSDRRNRNKDDNDDNDDNTYDEYNDSRNTYSYESNSDESNSLNKRRRKRKMNNNRNLKKNGTKYNKYKKKNVNENSLIDILNSNSSSSENSSDILDNNSNMDEPLNMNIKEKYIYFSKEKKKKKKKLILPGHIKIKKLSACECVLLELLLKNDILNVLRKYKIFKTEKYEYLYVNLLAMLKHYNYFSTIESDENINENKEKYHKNMTNMKQNNNNNNNYNNNNNRNLKRISEHLNSNCIINTKNDKINILKKICDKNLLYYINMQLKNISHLISYKEIEIGCTYLNNIKNNLYVMFQLPIILYNVLFEKTINSFNDYIILDNFFSNSCVYKDFRYEYIFKTKIAYMLIKKFYAADDIENTIRFAIYFEECKNKTQKNNIYNDYIFHKNLINSYIKVHEHIVPSEWFHLQNYNTGHKNSGSVSNSRSDSISGSNNLNDMNDSEYLDYYSFFFKDISKYIKFHIIEKIINSNIYGLHKEDYSINGCNKSDDSSMINNKPYNIITSNNYNNNNNNDNIHYEERHFSCYFLYMVNKSILDELVNIYSLKGEYFYKRISTCLIKSSLVKDYEKSQNKHFHMYVQLANINHFMKNHFFEYINFFKKKELYHIEKTKNEDEIMENLTNVIKANGKKIILVINTLVEIINKIEREIIKDINIFVTINFRNLIIDTLYLFKYIFNNKEFSLSMVDDLYRNVIIFNDVINSTWKDDVHFYPKEQIKELYTHIRHKFMNQNMIN</sequence>
<feature type="compositionally biased region" description="Basic and acidic residues" evidence="2">
    <location>
        <begin position="2204"/>
        <end position="2217"/>
    </location>
</feature>
<feature type="compositionally biased region" description="Polar residues" evidence="2">
    <location>
        <begin position="1212"/>
        <end position="1226"/>
    </location>
</feature>
<feature type="compositionally biased region" description="Basic and acidic residues" evidence="2">
    <location>
        <begin position="1244"/>
        <end position="1270"/>
    </location>
</feature>
<feature type="region of interest" description="Disordered" evidence="2">
    <location>
        <begin position="2191"/>
        <end position="2329"/>
    </location>
</feature>
<dbReference type="Proteomes" id="UP000054562">
    <property type="component" value="Unassembled WGS sequence"/>
</dbReference>
<feature type="compositionally biased region" description="Basic residues" evidence="2">
    <location>
        <begin position="2303"/>
        <end position="2329"/>
    </location>
</feature>
<dbReference type="GO" id="GO:0000973">
    <property type="term" value="P:post-transcriptional tethering of RNA polymerase II gene DNA at nuclear periphery"/>
    <property type="evidence" value="ECO:0007669"/>
    <property type="project" value="TreeGrafter"/>
</dbReference>
<feature type="compositionally biased region" description="Basic and acidic residues" evidence="2">
    <location>
        <begin position="1301"/>
        <end position="1315"/>
    </location>
</feature>
<name>A0A0L1ICG0_PLAFA</name>
<feature type="region of interest" description="Disordered" evidence="2">
    <location>
        <begin position="2150"/>
        <end position="2170"/>
    </location>
</feature>
<dbReference type="GO" id="GO:0006606">
    <property type="term" value="P:protein import into nucleus"/>
    <property type="evidence" value="ECO:0007669"/>
    <property type="project" value="TreeGrafter"/>
</dbReference>
<dbReference type="OrthoDB" id="378234at2759"/>
<feature type="region of interest" description="Disordered" evidence="2">
    <location>
        <begin position="1"/>
        <end position="20"/>
    </location>
</feature>
<protein>
    <recommendedName>
        <fullName evidence="5">Nucleoporin NUP313</fullName>
    </recommendedName>
</protein>
<feature type="compositionally biased region" description="Basic and acidic residues" evidence="2">
    <location>
        <begin position="1649"/>
        <end position="1671"/>
    </location>
</feature>
<feature type="compositionally biased region" description="Low complexity" evidence="2">
    <location>
        <begin position="2290"/>
        <end position="2302"/>
    </location>
</feature>
<feature type="compositionally biased region" description="Basic and acidic residues" evidence="2">
    <location>
        <begin position="2249"/>
        <end position="2270"/>
    </location>
</feature>
<feature type="compositionally biased region" description="Low complexity" evidence="2">
    <location>
        <begin position="1680"/>
        <end position="1690"/>
    </location>
</feature>
<dbReference type="PANTHER" id="PTHR23198:SF6">
    <property type="entry name" value="NUCLEAR PORE COMPLEX PROTEIN NUP98-NUP96"/>
    <property type="match status" value="1"/>
</dbReference>
<evidence type="ECO:0000256" key="2">
    <source>
        <dbReference type="SAM" id="MobiDB-lite"/>
    </source>
</evidence>
<evidence type="ECO:0000313" key="3">
    <source>
        <dbReference type="EMBL" id="KNG77341.1"/>
    </source>
</evidence>
<feature type="compositionally biased region" description="Acidic residues" evidence="2">
    <location>
        <begin position="2271"/>
        <end position="2283"/>
    </location>
</feature>
<dbReference type="GO" id="GO:0008139">
    <property type="term" value="F:nuclear localization sequence binding"/>
    <property type="evidence" value="ECO:0007669"/>
    <property type="project" value="TreeGrafter"/>
</dbReference>
<evidence type="ECO:0000256" key="1">
    <source>
        <dbReference type="ARBA" id="ARBA00008926"/>
    </source>
</evidence>
<feature type="region of interest" description="Disordered" evidence="2">
    <location>
        <begin position="749"/>
        <end position="769"/>
    </location>
</feature>
<dbReference type="GO" id="GO:0003723">
    <property type="term" value="F:RNA binding"/>
    <property type="evidence" value="ECO:0007669"/>
    <property type="project" value="TreeGrafter"/>
</dbReference>
<dbReference type="GO" id="GO:0034398">
    <property type="term" value="P:telomere tethering at nuclear periphery"/>
    <property type="evidence" value="ECO:0007669"/>
    <property type="project" value="TreeGrafter"/>
</dbReference>
<dbReference type="GO" id="GO:0006405">
    <property type="term" value="P:RNA export from nucleus"/>
    <property type="evidence" value="ECO:0007669"/>
    <property type="project" value="TreeGrafter"/>
</dbReference>
<evidence type="ECO:0000313" key="4">
    <source>
        <dbReference type="Proteomes" id="UP000054562"/>
    </source>
</evidence>
<dbReference type="PANTHER" id="PTHR23198">
    <property type="entry name" value="NUCLEOPORIN"/>
    <property type="match status" value="1"/>
</dbReference>
<feature type="compositionally biased region" description="Basic and acidic residues" evidence="2">
    <location>
        <begin position="1278"/>
        <end position="1293"/>
    </location>
</feature>
<dbReference type="InterPro" id="IPR025574">
    <property type="entry name" value="Nucleoporin_FG_rpt"/>
</dbReference>
<feature type="region of interest" description="Disordered" evidence="2">
    <location>
        <begin position="1349"/>
        <end position="1546"/>
    </location>
</feature>
<proteinExistence type="inferred from homology"/>
<feature type="compositionally biased region" description="Low complexity" evidence="2">
    <location>
        <begin position="2219"/>
        <end position="2237"/>
    </location>
</feature>
<comment type="similarity">
    <text evidence="1">Belongs to the nucleoporin GLFG family.</text>
</comment>
<dbReference type="GO" id="GO:0017056">
    <property type="term" value="F:structural constituent of nuclear pore"/>
    <property type="evidence" value="ECO:0007669"/>
    <property type="project" value="TreeGrafter"/>
</dbReference>
<reference evidence="4" key="2">
    <citation type="submission" date="2015-07" db="EMBL/GenBank/DDBJ databases">
        <title>The genome sequence of Plasmodium falciparum IGH-CR14.</title>
        <authorList>
            <consortium name="The Broad Institute Genome Sequencing Platform"/>
            <person name="Volkman S.K."/>
            <person name="Neafsey D.E."/>
            <person name="Dash A.P."/>
            <person name="Chitnis C.E."/>
            <person name="Hartl D.L."/>
            <person name="Young S.K."/>
            <person name="Kodira C.D."/>
            <person name="Zeng Q."/>
            <person name="Koehrsen M."/>
            <person name="Godfrey P."/>
            <person name="Alvarado L."/>
            <person name="Berlin A."/>
            <person name="Borenstein D."/>
            <person name="Chen Z."/>
            <person name="Engels R."/>
            <person name="Freedman E."/>
            <person name="Gellesch M."/>
            <person name="Goldberg J."/>
            <person name="Griggs A."/>
            <person name="Gujja S."/>
            <person name="Heiman D."/>
            <person name="Hepburn T."/>
            <person name="Howarth C."/>
            <person name="Jen D."/>
            <person name="Larson L."/>
            <person name="Lewis B."/>
            <person name="Mehta T."/>
            <person name="Park D."/>
            <person name="Pearson M."/>
            <person name="Roberts A."/>
            <person name="Saif S."/>
            <person name="Shea T."/>
            <person name="Shenoy N."/>
            <person name="Sisk P."/>
            <person name="Stolte C."/>
            <person name="Sykes S."/>
            <person name="Walk T."/>
            <person name="White J."/>
            <person name="Yandava C."/>
            <person name="Wirth D.F."/>
            <person name="Nusbaum C."/>
            <person name="Birren B."/>
        </authorList>
    </citation>
    <scope>NUCLEOTIDE SEQUENCE [LARGE SCALE GENOMIC DNA]</scope>
    <source>
        <strain evidence="4">IGH-CR14</strain>
    </source>
</reference>
<feature type="region of interest" description="Disordered" evidence="2">
    <location>
        <begin position="1645"/>
        <end position="1701"/>
    </location>
</feature>
<dbReference type="GO" id="GO:0044614">
    <property type="term" value="C:nuclear pore cytoplasmic filaments"/>
    <property type="evidence" value="ECO:0007669"/>
    <property type="project" value="TreeGrafter"/>
</dbReference>
<reference evidence="4" key="1">
    <citation type="submission" date="2015-07" db="EMBL/GenBank/DDBJ databases">
        <title>Annotation of Plasmodium falciparum IGH-CR14.</title>
        <authorList>
            <consortium name="The Broad Institute Genome Sequencing Platform"/>
            <person name="Volkman S.K."/>
            <person name="Neafsey D.E."/>
            <person name="Dash A.P."/>
            <person name="Chitnis C.E."/>
            <person name="Hartl D.L."/>
            <person name="Young S.K."/>
            <person name="Zeng Q."/>
            <person name="Koehrsen M."/>
            <person name="Alvarado L."/>
            <person name="Berlin A."/>
            <person name="Borenstein D."/>
            <person name="Chapman S.B."/>
            <person name="Chen Z."/>
            <person name="Engels R."/>
            <person name="Freedman E."/>
            <person name="Gellesch M."/>
            <person name="Goldberg J."/>
            <person name="Griggs A."/>
            <person name="Gujja S."/>
            <person name="Heilman E.R."/>
            <person name="Heiman D.I."/>
            <person name="Howarth C."/>
            <person name="Jen D."/>
            <person name="Larson L."/>
            <person name="Mehta T."/>
            <person name="Neiman D."/>
            <person name="Park D."/>
            <person name="Pearson M."/>
            <person name="Roberts A."/>
            <person name="Saif S."/>
            <person name="Shea T."/>
            <person name="Shenoy N."/>
            <person name="Sisk P."/>
            <person name="Stolte C."/>
            <person name="Sykes S."/>
            <person name="Walk T."/>
            <person name="White J."/>
            <person name="Yandava C."/>
            <person name="Haas B."/>
            <person name="Henn M.R."/>
            <person name="Nusbaum C."/>
            <person name="Birren B."/>
        </authorList>
    </citation>
    <scope>NUCLEOTIDE SEQUENCE [LARGE SCALE GENOMIC DNA]</scope>
    <source>
        <strain evidence="4">IGH-CR14</strain>
    </source>
</reference>
<gene>
    <name evidence="3" type="ORF">PFMG_03487</name>
</gene>
<feature type="region of interest" description="Disordered" evidence="2">
    <location>
        <begin position="165"/>
        <end position="195"/>
    </location>
</feature>
<feature type="region of interest" description="Disordered" evidence="2">
    <location>
        <begin position="1203"/>
        <end position="1315"/>
    </location>
</feature>